<dbReference type="PROSITE" id="PS50995">
    <property type="entry name" value="HTH_MARR_2"/>
    <property type="match status" value="1"/>
</dbReference>
<dbReference type="Pfam" id="PF01047">
    <property type="entry name" value="MarR"/>
    <property type="match status" value="1"/>
</dbReference>
<evidence type="ECO:0000313" key="6">
    <source>
        <dbReference type="Proteomes" id="UP001254608"/>
    </source>
</evidence>
<comment type="caution">
    <text evidence="5">The sequence shown here is derived from an EMBL/GenBank/DDBJ whole genome shotgun (WGS) entry which is preliminary data.</text>
</comment>
<gene>
    <name evidence="5" type="ORF">RM530_16690</name>
</gene>
<dbReference type="PRINTS" id="PR00598">
    <property type="entry name" value="HTHMARR"/>
</dbReference>
<dbReference type="InterPro" id="IPR036388">
    <property type="entry name" value="WH-like_DNA-bd_sf"/>
</dbReference>
<name>A0ABU2WM77_9GAMM</name>
<dbReference type="InterPro" id="IPR000835">
    <property type="entry name" value="HTH_MarR-typ"/>
</dbReference>
<evidence type="ECO:0000256" key="1">
    <source>
        <dbReference type="ARBA" id="ARBA00023015"/>
    </source>
</evidence>
<dbReference type="SMART" id="SM00347">
    <property type="entry name" value="HTH_MARR"/>
    <property type="match status" value="1"/>
</dbReference>
<dbReference type="EMBL" id="JAVRIC010000031">
    <property type="protein sequence ID" value="MDT0498983.1"/>
    <property type="molecule type" value="Genomic_DNA"/>
</dbReference>
<feature type="domain" description="HTH marR-type" evidence="4">
    <location>
        <begin position="7"/>
        <end position="139"/>
    </location>
</feature>
<keyword evidence="6" id="KW-1185">Reference proteome</keyword>
<evidence type="ECO:0000259" key="4">
    <source>
        <dbReference type="PROSITE" id="PS50995"/>
    </source>
</evidence>
<keyword evidence="2" id="KW-0238">DNA-binding</keyword>
<accession>A0ABU2WM77</accession>
<dbReference type="Gene3D" id="1.10.10.10">
    <property type="entry name" value="Winged helix-like DNA-binding domain superfamily/Winged helix DNA-binding domain"/>
    <property type="match status" value="1"/>
</dbReference>
<reference evidence="5 6" key="1">
    <citation type="submission" date="2023-09" db="EMBL/GenBank/DDBJ databases">
        <authorList>
            <person name="Rey-Velasco X."/>
        </authorList>
    </citation>
    <scope>NUCLEOTIDE SEQUENCE [LARGE SCALE GENOMIC DNA]</scope>
    <source>
        <strain evidence="5 6">W345</strain>
    </source>
</reference>
<dbReference type="SUPFAM" id="SSF46785">
    <property type="entry name" value="Winged helix' DNA-binding domain"/>
    <property type="match status" value="1"/>
</dbReference>
<evidence type="ECO:0000256" key="2">
    <source>
        <dbReference type="ARBA" id="ARBA00023125"/>
    </source>
</evidence>
<proteinExistence type="predicted"/>
<protein>
    <submittedName>
        <fullName evidence="5">MarR family transcriptional regulator</fullName>
    </submittedName>
</protein>
<keyword evidence="1" id="KW-0805">Transcription regulation</keyword>
<dbReference type="Proteomes" id="UP001254608">
    <property type="component" value="Unassembled WGS sequence"/>
</dbReference>
<dbReference type="RefSeq" id="WP_311366395.1">
    <property type="nucleotide sequence ID" value="NZ_JAVRIC010000031.1"/>
</dbReference>
<sequence length="162" mass="17713">MSRPIANLGAASTLSEVARLIRGDFRRRAQHLGLTQPQWRVLISLSKSPGINQATLAEILEVHPVTVTQIVDRLVKAGWVRRAPHASDRRAVSLHLTESAEPLLLELNEVANQVREAALAGLKNSERSQLESLLLRIKCNLIGESPSSSCVPPAQIPNKKQA</sequence>
<organism evidence="5 6">
    <name type="scientific">Banduia mediterranea</name>
    <dbReference type="NCBI Taxonomy" id="3075609"/>
    <lineage>
        <taxon>Bacteria</taxon>
        <taxon>Pseudomonadati</taxon>
        <taxon>Pseudomonadota</taxon>
        <taxon>Gammaproteobacteria</taxon>
        <taxon>Nevskiales</taxon>
        <taxon>Algiphilaceae</taxon>
        <taxon>Banduia</taxon>
    </lineage>
</organism>
<evidence type="ECO:0000256" key="3">
    <source>
        <dbReference type="ARBA" id="ARBA00023163"/>
    </source>
</evidence>
<dbReference type="PANTHER" id="PTHR33164:SF64">
    <property type="entry name" value="TRANSCRIPTIONAL REGULATOR SLYA"/>
    <property type="match status" value="1"/>
</dbReference>
<keyword evidence="3" id="KW-0804">Transcription</keyword>
<evidence type="ECO:0000313" key="5">
    <source>
        <dbReference type="EMBL" id="MDT0498983.1"/>
    </source>
</evidence>
<dbReference type="PANTHER" id="PTHR33164">
    <property type="entry name" value="TRANSCRIPTIONAL REGULATOR, MARR FAMILY"/>
    <property type="match status" value="1"/>
</dbReference>
<dbReference type="InterPro" id="IPR039422">
    <property type="entry name" value="MarR/SlyA-like"/>
</dbReference>
<dbReference type="InterPro" id="IPR036390">
    <property type="entry name" value="WH_DNA-bd_sf"/>
</dbReference>